<organism evidence="1 2">
    <name type="scientific">Tetracentron sinense</name>
    <name type="common">Spur-leaf</name>
    <dbReference type="NCBI Taxonomy" id="13715"/>
    <lineage>
        <taxon>Eukaryota</taxon>
        <taxon>Viridiplantae</taxon>
        <taxon>Streptophyta</taxon>
        <taxon>Embryophyta</taxon>
        <taxon>Tracheophyta</taxon>
        <taxon>Spermatophyta</taxon>
        <taxon>Magnoliopsida</taxon>
        <taxon>Trochodendrales</taxon>
        <taxon>Trochodendraceae</taxon>
        <taxon>Tetracentron</taxon>
    </lineage>
</organism>
<protein>
    <submittedName>
        <fullName evidence="1">Uncharacterized protein</fullName>
    </submittedName>
</protein>
<gene>
    <name evidence="1" type="ORF">HHK36_029263</name>
</gene>
<accession>A0A834YEN2</accession>
<dbReference type="OrthoDB" id="1682437at2759"/>
<dbReference type="EMBL" id="JABCRI010000022">
    <property type="protein sequence ID" value="KAF8379814.1"/>
    <property type="molecule type" value="Genomic_DNA"/>
</dbReference>
<proteinExistence type="predicted"/>
<dbReference type="Proteomes" id="UP000655225">
    <property type="component" value="Unassembled WGS sequence"/>
</dbReference>
<evidence type="ECO:0000313" key="2">
    <source>
        <dbReference type="Proteomes" id="UP000655225"/>
    </source>
</evidence>
<dbReference type="AlphaFoldDB" id="A0A834YEN2"/>
<reference evidence="1 2" key="1">
    <citation type="submission" date="2020-04" db="EMBL/GenBank/DDBJ databases">
        <title>Plant Genome Project.</title>
        <authorList>
            <person name="Zhang R.-G."/>
        </authorList>
    </citation>
    <scope>NUCLEOTIDE SEQUENCE [LARGE SCALE GENOMIC DNA]</scope>
    <source>
        <strain evidence="1">YNK0</strain>
        <tissue evidence="1">Leaf</tissue>
    </source>
</reference>
<name>A0A834YEN2_TETSI</name>
<sequence>MENPIYIYISFFFKKKTIFKINFQVYKALLEKTKSTLGAKVESNRFCVSVNFRCVDEKVKIKPIYLLKCVFISLLIILGKTCTKKIHKMREFIEMECTEEQCGNKL</sequence>
<keyword evidence="2" id="KW-1185">Reference proteome</keyword>
<comment type="caution">
    <text evidence="1">The sequence shown here is derived from an EMBL/GenBank/DDBJ whole genome shotgun (WGS) entry which is preliminary data.</text>
</comment>
<evidence type="ECO:0000313" key="1">
    <source>
        <dbReference type="EMBL" id="KAF8379814.1"/>
    </source>
</evidence>